<feature type="domain" description="Bacteriophage T5 Orf172 DNA-binding" evidence="2">
    <location>
        <begin position="201"/>
        <end position="272"/>
    </location>
</feature>
<evidence type="ECO:0000259" key="2">
    <source>
        <dbReference type="Pfam" id="PF10544"/>
    </source>
</evidence>
<comment type="caution">
    <text evidence="3">The sequence shown here is derived from an EMBL/GenBank/DDBJ whole genome shotgun (WGS) entry which is preliminary data.</text>
</comment>
<evidence type="ECO:0000313" key="3">
    <source>
        <dbReference type="EMBL" id="KAJ7023941.1"/>
    </source>
</evidence>
<keyword evidence="4" id="KW-1185">Reference proteome</keyword>
<dbReference type="Pfam" id="PF10544">
    <property type="entry name" value="T5orf172"/>
    <property type="match status" value="1"/>
</dbReference>
<dbReference type="AlphaFoldDB" id="A0AAD6S9V7"/>
<dbReference type="EMBL" id="JARJCM010000178">
    <property type="protein sequence ID" value="KAJ7023941.1"/>
    <property type="molecule type" value="Genomic_DNA"/>
</dbReference>
<dbReference type="InterPro" id="IPR018306">
    <property type="entry name" value="Phage_T5_Orf172_DNA-bd"/>
</dbReference>
<organism evidence="3 4">
    <name type="scientific">Mycena alexandri</name>
    <dbReference type="NCBI Taxonomy" id="1745969"/>
    <lineage>
        <taxon>Eukaryota</taxon>
        <taxon>Fungi</taxon>
        <taxon>Dikarya</taxon>
        <taxon>Basidiomycota</taxon>
        <taxon>Agaricomycotina</taxon>
        <taxon>Agaricomycetes</taxon>
        <taxon>Agaricomycetidae</taxon>
        <taxon>Agaricales</taxon>
        <taxon>Marasmiineae</taxon>
        <taxon>Mycenaceae</taxon>
        <taxon>Mycena</taxon>
    </lineage>
</organism>
<evidence type="ECO:0000256" key="1">
    <source>
        <dbReference type="SAM" id="MobiDB-lite"/>
    </source>
</evidence>
<proteinExistence type="predicted"/>
<name>A0AAD6S9V7_9AGAR</name>
<reference evidence="3" key="1">
    <citation type="submission" date="2023-03" db="EMBL/GenBank/DDBJ databases">
        <title>Massive genome expansion in bonnet fungi (Mycena s.s.) driven by repeated elements and novel gene families across ecological guilds.</title>
        <authorList>
            <consortium name="Lawrence Berkeley National Laboratory"/>
            <person name="Harder C.B."/>
            <person name="Miyauchi S."/>
            <person name="Viragh M."/>
            <person name="Kuo A."/>
            <person name="Thoen E."/>
            <person name="Andreopoulos B."/>
            <person name="Lu D."/>
            <person name="Skrede I."/>
            <person name="Drula E."/>
            <person name="Henrissat B."/>
            <person name="Morin E."/>
            <person name="Kohler A."/>
            <person name="Barry K."/>
            <person name="LaButti K."/>
            <person name="Morin E."/>
            <person name="Salamov A."/>
            <person name="Lipzen A."/>
            <person name="Mereny Z."/>
            <person name="Hegedus B."/>
            <person name="Baldrian P."/>
            <person name="Stursova M."/>
            <person name="Weitz H."/>
            <person name="Taylor A."/>
            <person name="Grigoriev I.V."/>
            <person name="Nagy L.G."/>
            <person name="Martin F."/>
            <person name="Kauserud H."/>
        </authorList>
    </citation>
    <scope>NUCLEOTIDE SEQUENCE</scope>
    <source>
        <strain evidence="3">CBHHK200</strain>
    </source>
</reference>
<feature type="region of interest" description="Disordered" evidence="1">
    <location>
        <begin position="12"/>
        <end position="31"/>
    </location>
</feature>
<protein>
    <recommendedName>
        <fullName evidence="2">Bacteriophage T5 Orf172 DNA-binding domain-containing protein</fullName>
    </recommendedName>
</protein>
<feature type="compositionally biased region" description="Basic and acidic residues" evidence="1">
    <location>
        <begin position="12"/>
        <end position="22"/>
    </location>
</feature>
<evidence type="ECO:0000313" key="4">
    <source>
        <dbReference type="Proteomes" id="UP001218188"/>
    </source>
</evidence>
<accession>A0AAD6S9V7</accession>
<gene>
    <name evidence="3" type="ORF">C8F04DRAFT_1192909</name>
</gene>
<dbReference type="Proteomes" id="UP001218188">
    <property type="component" value="Unassembled WGS sequence"/>
</dbReference>
<sequence length="326" mass="36717">MKNVCTRAKMVDMKSDQGRADMKSSPASPDMKSARVSLSKLLGHRPGGKSLAVKSCIGGGGLVVGSCIVGREKVGVVVGVCEESRMGEWEEVGWTVVLAWRRRVTLWSRHSLFLDFLQLISHLSTTMARQRRSKAVHSPIELKRRKALAAISRIPDPLDQCMAHLKKSNYNDFRGELYTVFRVLRVFDHEFQMDVDVLDIKSGYSLDSRHRQLDYRDTCRGVKFLWMYKYTSDNIKHLERLVHLSLRALGAQIPTFPCPGCGVKHREFYSVGAAGGIDGLCAIIEFWLEVLGQPVESRHEQGQYSMAPFNLGTAICQFNQVLRVKS</sequence>